<evidence type="ECO:0000256" key="2">
    <source>
        <dbReference type="ARBA" id="ARBA00012438"/>
    </source>
</evidence>
<dbReference type="InterPro" id="IPR016024">
    <property type="entry name" value="ARM-type_fold"/>
</dbReference>
<dbReference type="Proteomes" id="UP000242763">
    <property type="component" value="Unassembled WGS sequence"/>
</dbReference>
<dbReference type="GO" id="GO:0004673">
    <property type="term" value="F:protein histidine kinase activity"/>
    <property type="evidence" value="ECO:0007669"/>
    <property type="project" value="UniProtKB-EC"/>
</dbReference>
<dbReference type="PROSITE" id="PS50109">
    <property type="entry name" value="HIS_KIN"/>
    <property type="match status" value="1"/>
</dbReference>
<protein>
    <recommendedName>
        <fullName evidence="2">histidine kinase</fullName>
        <ecNumber evidence="2">2.7.13.3</ecNumber>
    </recommendedName>
</protein>
<dbReference type="RefSeq" id="WP_091520357.1">
    <property type="nucleotide sequence ID" value="NZ_FORF01000007.1"/>
</dbReference>
<comment type="catalytic activity">
    <reaction evidence="1">
        <text>ATP + protein L-histidine = ADP + protein N-phospho-L-histidine.</text>
        <dbReference type="EC" id="2.7.13.3"/>
    </reaction>
</comment>
<keyword evidence="6 10" id="KW-0418">Kinase</keyword>
<dbReference type="EC" id="2.7.13.3" evidence="2"/>
<dbReference type="InterPro" id="IPR004358">
    <property type="entry name" value="Sig_transdc_His_kin-like_C"/>
</dbReference>
<dbReference type="AlphaFoldDB" id="A0A1I3LFE1"/>
<dbReference type="PANTHER" id="PTHR43065">
    <property type="entry name" value="SENSOR HISTIDINE KINASE"/>
    <property type="match status" value="1"/>
</dbReference>
<evidence type="ECO:0000256" key="4">
    <source>
        <dbReference type="ARBA" id="ARBA00022679"/>
    </source>
</evidence>
<dbReference type="PRINTS" id="PR00344">
    <property type="entry name" value="BCTRLSENSOR"/>
</dbReference>
<dbReference type="GO" id="GO:0005524">
    <property type="term" value="F:ATP binding"/>
    <property type="evidence" value="ECO:0007669"/>
    <property type="project" value="UniProtKB-KW"/>
</dbReference>
<evidence type="ECO:0000256" key="6">
    <source>
        <dbReference type="ARBA" id="ARBA00022777"/>
    </source>
</evidence>
<evidence type="ECO:0000256" key="5">
    <source>
        <dbReference type="ARBA" id="ARBA00022741"/>
    </source>
</evidence>
<dbReference type="InterPro" id="IPR036890">
    <property type="entry name" value="HATPase_C_sf"/>
</dbReference>
<dbReference type="GO" id="GO:0000160">
    <property type="term" value="P:phosphorelay signal transduction system"/>
    <property type="evidence" value="ECO:0007669"/>
    <property type="project" value="UniProtKB-KW"/>
</dbReference>
<dbReference type="STRING" id="1121003.SAMN03080618_01435"/>
<proteinExistence type="predicted"/>
<sequence>MGEDKEQALLAELDADDWNTVRDAVEVAGDWLRARRINDRFRAEIAARFVRLAGHTKWQVRKALAHAMLFLRHDSFLATIGSLVDDENAWVREAARKTLRRRENLTRADIGGNDQDDATLDLLSSLEARHGPRARRTASRIADQLHHRFVREAYHEISRIIAPLDAFLLNLANELETADGVSDRVRLSCTRAQVRVRLITEFLDNLRAFTTDEPTVFATEGLYPLLQEAIDLSTGQEAGGGIDIRLELFAPLTLEASRSRLLQAFINIIANAIEACSGKASDSTIMVVAQAEGQNHIRITIADNGCGMNEEAVKDCLLLYSTGKKSGMGFGLPLAKRVIEIGHRGTLSLESQIGIGTTVTIILPVEQLRLED</sequence>
<keyword evidence="3" id="KW-0597">Phosphoprotein</keyword>
<dbReference type="InterPro" id="IPR003594">
    <property type="entry name" value="HATPase_dom"/>
</dbReference>
<evidence type="ECO:0000313" key="11">
    <source>
        <dbReference type="Proteomes" id="UP000242763"/>
    </source>
</evidence>
<keyword evidence="11" id="KW-1185">Reference proteome</keyword>
<feature type="domain" description="Histidine kinase" evidence="9">
    <location>
        <begin position="152"/>
        <end position="367"/>
    </location>
</feature>
<evidence type="ECO:0000313" key="10">
    <source>
        <dbReference type="EMBL" id="SFI83186.1"/>
    </source>
</evidence>
<dbReference type="SUPFAM" id="SSF55874">
    <property type="entry name" value="ATPase domain of HSP90 chaperone/DNA topoisomerase II/histidine kinase"/>
    <property type="match status" value="1"/>
</dbReference>
<organism evidence="10 11">
    <name type="scientific">Aquamicrobium aerolatum DSM 21857</name>
    <dbReference type="NCBI Taxonomy" id="1121003"/>
    <lineage>
        <taxon>Bacteria</taxon>
        <taxon>Pseudomonadati</taxon>
        <taxon>Pseudomonadota</taxon>
        <taxon>Alphaproteobacteria</taxon>
        <taxon>Hyphomicrobiales</taxon>
        <taxon>Phyllobacteriaceae</taxon>
        <taxon>Aerobium</taxon>
    </lineage>
</organism>
<dbReference type="SMART" id="SM00387">
    <property type="entry name" value="HATPase_c"/>
    <property type="match status" value="1"/>
</dbReference>
<accession>A0A1I3LFE1</accession>
<dbReference type="Gene3D" id="1.25.10.10">
    <property type="entry name" value="Leucine-rich Repeat Variant"/>
    <property type="match status" value="1"/>
</dbReference>
<dbReference type="Gene3D" id="3.30.565.10">
    <property type="entry name" value="Histidine kinase-like ATPase, C-terminal domain"/>
    <property type="match status" value="1"/>
</dbReference>
<evidence type="ECO:0000256" key="1">
    <source>
        <dbReference type="ARBA" id="ARBA00000085"/>
    </source>
</evidence>
<evidence type="ECO:0000259" key="9">
    <source>
        <dbReference type="PROSITE" id="PS50109"/>
    </source>
</evidence>
<dbReference type="PANTHER" id="PTHR43065:SF10">
    <property type="entry name" value="PEROXIDE STRESS-ACTIVATED HISTIDINE KINASE MAK3"/>
    <property type="match status" value="1"/>
</dbReference>
<dbReference type="InterPro" id="IPR005467">
    <property type="entry name" value="His_kinase_dom"/>
</dbReference>
<name>A0A1I3LFE1_9HYPH</name>
<dbReference type="Pfam" id="PF02518">
    <property type="entry name" value="HATPase_c"/>
    <property type="match status" value="1"/>
</dbReference>
<gene>
    <name evidence="10" type="ORF">SAMN03080618_01435</name>
</gene>
<dbReference type="InterPro" id="IPR011989">
    <property type="entry name" value="ARM-like"/>
</dbReference>
<evidence type="ECO:0000256" key="8">
    <source>
        <dbReference type="ARBA" id="ARBA00023012"/>
    </source>
</evidence>
<dbReference type="EMBL" id="FORF01000007">
    <property type="protein sequence ID" value="SFI83186.1"/>
    <property type="molecule type" value="Genomic_DNA"/>
</dbReference>
<dbReference type="OrthoDB" id="9801651at2"/>
<keyword evidence="7" id="KW-0067">ATP-binding</keyword>
<keyword evidence="4" id="KW-0808">Transferase</keyword>
<dbReference type="SUPFAM" id="SSF48371">
    <property type="entry name" value="ARM repeat"/>
    <property type="match status" value="1"/>
</dbReference>
<evidence type="ECO:0000256" key="7">
    <source>
        <dbReference type="ARBA" id="ARBA00022840"/>
    </source>
</evidence>
<keyword evidence="5" id="KW-0547">Nucleotide-binding</keyword>
<keyword evidence="8" id="KW-0902">Two-component regulatory system</keyword>
<reference evidence="11" key="1">
    <citation type="submission" date="2016-10" db="EMBL/GenBank/DDBJ databases">
        <authorList>
            <person name="Varghese N."/>
            <person name="Submissions S."/>
        </authorList>
    </citation>
    <scope>NUCLEOTIDE SEQUENCE [LARGE SCALE GENOMIC DNA]</scope>
    <source>
        <strain evidence="11">DSM 21857</strain>
    </source>
</reference>
<evidence type="ECO:0000256" key="3">
    <source>
        <dbReference type="ARBA" id="ARBA00022553"/>
    </source>
</evidence>